<evidence type="ECO:0008006" key="4">
    <source>
        <dbReference type="Google" id="ProtNLM"/>
    </source>
</evidence>
<dbReference type="Proteomes" id="UP000237797">
    <property type="component" value="Unassembled WGS sequence"/>
</dbReference>
<sequence length="168" mass="18758">MTRLARRLFASVFLSAMLAALLSVLPSLSTPAESPSDEPVFRPVSPVRISKDSLVDFLAGQPVSLQILRASWEDGYLSLDLESEKAPEEGRVYADLFTLVRSSLVTARNVEKLRFQVYRPGEESPWVTVEADRQDLVRDPGMENGEGLSFRQYLEETFEVRYASPSSG</sequence>
<keyword evidence="1" id="KW-0732">Signal</keyword>
<dbReference type="EMBL" id="PVNE01000017">
    <property type="protein sequence ID" value="PRX40083.1"/>
    <property type="molecule type" value="Genomic_DNA"/>
</dbReference>
<evidence type="ECO:0000313" key="2">
    <source>
        <dbReference type="EMBL" id="PRX40083.1"/>
    </source>
</evidence>
<dbReference type="RefSeq" id="WP_106345613.1">
    <property type="nucleotide sequence ID" value="NZ_PVNE01000017.1"/>
</dbReference>
<organism evidence="2 3">
    <name type="scientific">Planifilum fimeticola</name>
    <dbReference type="NCBI Taxonomy" id="201975"/>
    <lineage>
        <taxon>Bacteria</taxon>
        <taxon>Bacillati</taxon>
        <taxon>Bacillota</taxon>
        <taxon>Bacilli</taxon>
        <taxon>Bacillales</taxon>
        <taxon>Thermoactinomycetaceae</taxon>
        <taxon>Planifilum</taxon>
    </lineage>
</organism>
<comment type="caution">
    <text evidence="2">The sequence shown here is derived from an EMBL/GenBank/DDBJ whole genome shotgun (WGS) entry which is preliminary data.</text>
</comment>
<proteinExistence type="predicted"/>
<keyword evidence="3" id="KW-1185">Reference proteome</keyword>
<dbReference type="AlphaFoldDB" id="A0A2T0LDH0"/>
<evidence type="ECO:0000313" key="3">
    <source>
        <dbReference type="Proteomes" id="UP000237797"/>
    </source>
</evidence>
<name>A0A2T0LDH0_9BACL</name>
<reference evidence="2 3" key="1">
    <citation type="submission" date="2018-03" db="EMBL/GenBank/DDBJ databases">
        <title>Genomic Encyclopedia of Archaeal and Bacterial Type Strains, Phase II (KMG-II): from individual species to whole genera.</title>
        <authorList>
            <person name="Goeker M."/>
        </authorList>
    </citation>
    <scope>NUCLEOTIDE SEQUENCE [LARGE SCALE GENOMIC DNA]</scope>
    <source>
        <strain evidence="2 3">DSM 44946</strain>
    </source>
</reference>
<feature type="signal peptide" evidence="1">
    <location>
        <begin position="1"/>
        <end position="29"/>
    </location>
</feature>
<dbReference type="OrthoDB" id="2679301at2"/>
<feature type="chain" id="PRO_5015661002" description="Sporulation and spore germination protein" evidence="1">
    <location>
        <begin position="30"/>
        <end position="168"/>
    </location>
</feature>
<evidence type="ECO:0000256" key="1">
    <source>
        <dbReference type="SAM" id="SignalP"/>
    </source>
</evidence>
<protein>
    <recommendedName>
        <fullName evidence="4">Sporulation and spore germination protein</fullName>
    </recommendedName>
</protein>
<gene>
    <name evidence="2" type="ORF">CLV97_11766</name>
</gene>
<accession>A0A2T0LDH0</accession>